<comment type="similarity">
    <text evidence="1 3">Belongs to the acetaldehyde dehydrogenase family.</text>
</comment>
<dbReference type="Gene3D" id="3.30.360.10">
    <property type="entry name" value="Dihydrodipicolinate Reductase, domain 2"/>
    <property type="match status" value="1"/>
</dbReference>
<dbReference type="EMBL" id="FUZT01000014">
    <property type="protein sequence ID" value="SKC86123.1"/>
    <property type="molecule type" value="Genomic_DNA"/>
</dbReference>
<feature type="domain" description="Semialdehyde dehydrogenase NAD-binding" evidence="4">
    <location>
        <begin position="5"/>
        <end position="119"/>
    </location>
</feature>
<dbReference type="NCBIfam" id="NF006157">
    <property type="entry name" value="PRK08300.1"/>
    <property type="match status" value="1"/>
</dbReference>
<dbReference type="SUPFAM" id="SSF51735">
    <property type="entry name" value="NAD(P)-binding Rossmann-fold domains"/>
    <property type="match status" value="1"/>
</dbReference>
<dbReference type="OrthoDB" id="9783105at2"/>
<dbReference type="EC" id="1.2.1.10" evidence="3"/>
<evidence type="ECO:0000256" key="3">
    <source>
        <dbReference type="HAMAP-Rule" id="MF_01657"/>
    </source>
</evidence>
<keyword evidence="2 3" id="KW-0520">NAD</keyword>
<reference evidence="6" key="1">
    <citation type="submission" date="2017-02" db="EMBL/GenBank/DDBJ databases">
        <authorList>
            <person name="Varghese N."/>
            <person name="Submissions S."/>
        </authorList>
    </citation>
    <scope>NUCLEOTIDE SEQUENCE [LARGE SCALE GENOMIC DNA]</scope>
    <source>
        <strain evidence="6">M1</strain>
    </source>
</reference>
<feature type="binding site" evidence="3">
    <location>
        <position position="269"/>
    </location>
    <ligand>
        <name>NAD(+)</name>
        <dbReference type="ChEBI" id="CHEBI:57540"/>
    </ligand>
</feature>
<dbReference type="SMART" id="SM00859">
    <property type="entry name" value="Semialdhyde_dh"/>
    <property type="match status" value="1"/>
</dbReference>
<dbReference type="STRING" id="36842.SAMN02194393_04471"/>
<dbReference type="Pfam" id="PF09290">
    <property type="entry name" value="AcetDehyd-dimer"/>
    <property type="match status" value="1"/>
</dbReference>
<evidence type="ECO:0000256" key="2">
    <source>
        <dbReference type="ARBA" id="ARBA00023027"/>
    </source>
</evidence>
<dbReference type="GO" id="GO:0008774">
    <property type="term" value="F:acetaldehyde dehydrogenase (acetylating) activity"/>
    <property type="evidence" value="ECO:0007669"/>
    <property type="project" value="UniProtKB-UniRule"/>
</dbReference>
<name>A0A1T5MDG0_9FIRM</name>
<dbReference type="InterPro" id="IPR015426">
    <property type="entry name" value="Acetylaldehyde_DH_C"/>
</dbReference>
<comment type="caution">
    <text evidence="3">Lacks conserved residue(s) required for the propagation of feature annotation.</text>
</comment>
<dbReference type="PIRSF" id="PIRSF015689">
    <property type="entry name" value="Actaldh_dh_actl"/>
    <property type="match status" value="1"/>
</dbReference>
<proteinExistence type="inferred from homology"/>
<dbReference type="InterPro" id="IPR036291">
    <property type="entry name" value="NAD(P)-bd_dom_sf"/>
</dbReference>
<comment type="catalytic activity">
    <reaction evidence="3">
        <text>acetaldehyde + NAD(+) + CoA = acetyl-CoA + NADH + H(+)</text>
        <dbReference type="Rhea" id="RHEA:23288"/>
        <dbReference type="ChEBI" id="CHEBI:15343"/>
        <dbReference type="ChEBI" id="CHEBI:15378"/>
        <dbReference type="ChEBI" id="CHEBI:57287"/>
        <dbReference type="ChEBI" id="CHEBI:57288"/>
        <dbReference type="ChEBI" id="CHEBI:57540"/>
        <dbReference type="ChEBI" id="CHEBI:57945"/>
        <dbReference type="EC" id="1.2.1.10"/>
    </reaction>
</comment>
<dbReference type="Proteomes" id="UP000190285">
    <property type="component" value="Unassembled WGS sequence"/>
</dbReference>
<dbReference type="GO" id="GO:0051287">
    <property type="term" value="F:NAD binding"/>
    <property type="evidence" value="ECO:0007669"/>
    <property type="project" value="UniProtKB-UniRule"/>
</dbReference>
<keyword evidence="3" id="KW-0560">Oxidoreductase</keyword>
<dbReference type="HAMAP" id="MF_01657">
    <property type="entry name" value="Ac_ald_DH_ac"/>
    <property type="match status" value="1"/>
</dbReference>
<gene>
    <name evidence="5" type="ORF">SAMN02194393_04471</name>
</gene>
<dbReference type="NCBIfam" id="TIGR03215">
    <property type="entry name" value="ac_ald_DH_ac"/>
    <property type="match status" value="1"/>
</dbReference>
<feature type="active site" description="Acyl-thioester intermediate" evidence="3">
    <location>
        <position position="127"/>
    </location>
</feature>
<dbReference type="AlphaFoldDB" id="A0A1T5MDG0"/>
<keyword evidence="3" id="KW-0058">Aromatic hydrocarbons catabolism</keyword>
<dbReference type="InterPro" id="IPR000534">
    <property type="entry name" value="Semialdehyde_DH_NAD-bd"/>
</dbReference>
<dbReference type="InterPro" id="IPR003361">
    <property type="entry name" value="Acetaldehyde_dehydrogenase"/>
</dbReference>
<evidence type="ECO:0000259" key="4">
    <source>
        <dbReference type="SMART" id="SM00859"/>
    </source>
</evidence>
<evidence type="ECO:0000256" key="1">
    <source>
        <dbReference type="ARBA" id="ARBA00009244"/>
    </source>
</evidence>
<dbReference type="SUPFAM" id="SSF55347">
    <property type="entry name" value="Glyceraldehyde-3-phosphate dehydrogenase-like, C-terminal domain"/>
    <property type="match status" value="1"/>
</dbReference>
<dbReference type="CDD" id="cd23933">
    <property type="entry name" value="ALDH_C"/>
    <property type="match status" value="1"/>
</dbReference>
<keyword evidence="6" id="KW-1185">Reference proteome</keyword>
<protein>
    <recommendedName>
        <fullName evidence="3">Acetaldehyde dehydrogenase</fullName>
        <ecNumber evidence="3">1.2.1.10</ecNumber>
    </recommendedName>
    <alternativeName>
        <fullName evidence="3">Acetaldehyde dehydrogenase [acetylating]</fullName>
    </alternativeName>
</protein>
<accession>A0A1T5MDG0</accession>
<organism evidence="5 6">
    <name type="scientific">Maledivibacter halophilus</name>
    <dbReference type="NCBI Taxonomy" id="36842"/>
    <lineage>
        <taxon>Bacteria</taxon>
        <taxon>Bacillati</taxon>
        <taxon>Bacillota</taxon>
        <taxon>Clostridia</taxon>
        <taxon>Peptostreptococcales</taxon>
        <taxon>Caminicellaceae</taxon>
        <taxon>Maledivibacter</taxon>
    </lineage>
</organism>
<feature type="binding site" evidence="3">
    <location>
        <begin position="158"/>
        <end position="166"/>
    </location>
    <ligand>
        <name>NAD(+)</name>
        <dbReference type="ChEBI" id="CHEBI:57540"/>
    </ligand>
</feature>
<sequence>MAKIKVVILGPGNIGTDLMYKVMRSNVLEMGAMIGIDPESAGLKRAEKLGIPASAEGIDYLKNNPDCAEIVFDATTAKAHAKVHAPVLAEMGKIAIDLTPAAVGKIATPMVNMKDCLNENNVNLITCGGQATTPIVHAINQVVDVEYAEVVSTVASKSAGPGTRANIDEYCSTTSKALRDLGGADRSKVFTIFNPAVPEIPMRNTVFCIPKEDVDIEEVKKSVKKMVKGIQEYVPGYELTMEPIINNSVITTTVSVHGAGDFLPSYAGNLDMETSSALKMAEMFADKMLRERGEI</sequence>
<dbReference type="Gene3D" id="3.40.50.720">
    <property type="entry name" value="NAD(P)-binding Rossmann-like Domain"/>
    <property type="match status" value="1"/>
</dbReference>
<evidence type="ECO:0000313" key="5">
    <source>
        <dbReference type="EMBL" id="SKC86123.1"/>
    </source>
</evidence>
<evidence type="ECO:0000313" key="6">
    <source>
        <dbReference type="Proteomes" id="UP000190285"/>
    </source>
</evidence>
<dbReference type="RefSeq" id="WP_079494821.1">
    <property type="nucleotide sequence ID" value="NZ_FUZT01000014.1"/>
</dbReference>